<evidence type="ECO:0000313" key="8">
    <source>
        <dbReference type="Proteomes" id="UP000237271"/>
    </source>
</evidence>
<evidence type="ECO:0000313" key="7">
    <source>
        <dbReference type="EMBL" id="POM61861.1"/>
    </source>
</evidence>
<proteinExistence type="predicted"/>
<feature type="transmembrane region" description="Helical" evidence="5">
    <location>
        <begin position="221"/>
        <end position="241"/>
    </location>
</feature>
<dbReference type="GO" id="GO:0015179">
    <property type="term" value="F:L-amino acid transmembrane transporter activity"/>
    <property type="evidence" value="ECO:0007669"/>
    <property type="project" value="TreeGrafter"/>
</dbReference>
<protein>
    <submittedName>
        <fullName evidence="7">Amino Acid/Auxin Permease (AAAP) Family</fullName>
    </submittedName>
</protein>
<gene>
    <name evidence="7" type="ORF">PHPALM_29059</name>
</gene>
<organism evidence="7 8">
    <name type="scientific">Phytophthora palmivora</name>
    <dbReference type="NCBI Taxonomy" id="4796"/>
    <lineage>
        <taxon>Eukaryota</taxon>
        <taxon>Sar</taxon>
        <taxon>Stramenopiles</taxon>
        <taxon>Oomycota</taxon>
        <taxon>Peronosporomycetes</taxon>
        <taxon>Peronosporales</taxon>
        <taxon>Peronosporaceae</taxon>
        <taxon>Phytophthora</taxon>
    </lineage>
</organism>
<name>A0A2P4X8I3_9STRA</name>
<reference evidence="7 8" key="1">
    <citation type="journal article" date="2017" name="Genome Biol. Evol.">
        <title>Phytophthora megakarya and P. palmivora, closely related causal agents of cacao black pod rot, underwent increases in genome sizes and gene numbers by different mechanisms.</title>
        <authorList>
            <person name="Ali S.S."/>
            <person name="Shao J."/>
            <person name="Lary D.J."/>
            <person name="Kronmiller B."/>
            <person name="Shen D."/>
            <person name="Strem M.D."/>
            <person name="Amoako-Attah I."/>
            <person name="Akrofi A.Y."/>
            <person name="Begoude B.A."/>
            <person name="Ten Hoopen G.M."/>
            <person name="Coulibaly K."/>
            <person name="Kebe B.I."/>
            <person name="Melnick R.L."/>
            <person name="Guiltinan M.J."/>
            <person name="Tyler B.M."/>
            <person name="Meinhardt L.W."/>
            <person name="Bailey B.A."/>
        </authorList>
    </citation>
    <scope>NUCLEOTIDE SEQUENCE [LARGE SCALE GENOMIC DNA]</scope>
    <source>
        <strain evidence="8">sbr112.9</strain>
    </source>
</reference>
<keyword evidence="4 5" id="KW-0472">Membrane</keyword>
<dbReference type="EMBL" id="NCKW01015759">
    <property type="protein sequence ID" value="POM61861.1"/>
    <property type="molecule type" value="Genomic_DNA"/>
</dbReference>
<dbReference type="Pfam" id="PF01490">
    <property type="entry name" value="Aa_trans"/>
    <property type="match status" value="2"/>
</dbReference>
<feature type="transmembrane region" description="Helical" evidence="5">
    <location>
        <begin position="125"/>
        <end position="143"/>
    </location>
</feature>
<feature type="transmembrane region" description="Helical" evidence="5">
    <location>
        <begin position="37"/>
        <end position="56"/>
    </location>
</feature>
<feature type="domain" description="Amino acid transporter transmembrane" evidence="6">
    <location>
        <begin position="544"/>
        <end position="786"/>
    </location>
</feature>
<evidence type="ECO:0000256" key="1">
    <source>
        <dbReference type="ARBA" id="ARBA00004141"/>
    </source>
</evidence>
<feature type="transmembrane region" description="Helical" evidence="5">
    <location>
        <begin position="546"/>
        <end position="563"/>
    </location>
</feature>
<dbReference type="PANTHER" id="PTHR22950">
    <property type="entry name" value="AMINO ACID TRANSPORTER"/>
    <property type="match status" value="1"/>
</dbReference>
<feature type="transmembrane region" description="Helical" evidence="5">
    <location>
        <begin position="752"/>
        <end position="775"/>
    </location>
</feature>
<feature type="transmembrane region" description="Helical" evidence="5">
    <location>
        <begin position="489"/>
        <end position="508"/>
    </location>
</feature>
<evidence type="ECO:0000259" key="6">
    <source>
        <dbReference type="Pfam" id="PF01490"/>
    </source>
</evidence>
<feature type="transmembrane region" description="Helical" evidence="5">
    <location>
        <begin position="722"/>
        <end position="740"/>
    </location>
</feature>
<evidence type="ECO:0000256" key="5">
    <source>
        <dbReference type="SAM" id="Phobius"/>
    </source>
</evidence>
<evidence type="ECO:0000256" key="3">
    <source>
        <dbReference type="ARBA" id="ARBA00022989"/>
    </source>
</evidence>
<dbReference type="AlphaFoldDB" id="A0A2P4X8I3"/>
<keyword evidence="3 5" id="KW-1133">Transmembrane helix</keyword>
<sequence length="801" mass="85811">MTKESFFTLEDIKISFNLFCCVCGIGTLGLPGNFARAGPVFASIAMAFMVFANVYASIAMSKVMLLAPATVVTFGDLGEWAMGKTGRWLCTGSQIVSCVLIPCVFLVLGGGLLDGLFPDAFSPTVWIILMATMVLPLCLVPTLKEGSGVAFAGCVGTLVADVIGVAVVMHGMRGHPSIPETNVSLSQVAGTFGNLALSYGAGIIIPDLQRQHSEPHRMPRVITFTMVIISILFVVLSVVPFTSAGCQISGNILYTIYPDSSTGLTSLGFKPNWGAVVLAYLAMQLHITTAFSVLLNPAFYMAEFVVLGMHKQTKTEDAERGLQYVESASPADDIVKQIDATPVVGEHKCHCNCHDDTDKEAAEYRGANAIKYVVLRICITVILVILSILFKDHFSDFADFVGSSSLTMSCILLPVAFYLIKAWSNIPNIEKVAAVVVLVVCFVLGCYSTYTAGKNLFAPSDSDAAFPYCEPEYQNIVFYNYTAEHETDLVFALNVKAAISATVLVLLISNSTSSTTALQNTSSLSTELSRTMAKGPFLTLEDFKSCFNLFCCIYGIGTLGMPGNFARAGPTLACFALAFMAFANTYSSIVMSKVMLLAPRSVNTFGDLGEWSMGKTGRYLCVVSQMGSSLLIPCVFLILGGQLLDGLFPDAWSQNTWTIFMALMVLPVCLVPTLKEGSGAAFAGCFGTILADIIGVSVVMYGMRGHPSVPFPDLKFEQVANMFGNLSLAYGAGIIIPDLQRQHSDPSRMPRVVGVTVIFVSCLFLILSSTAYSAVGCQISGNLLFTIYPDSATGMTSLGFK</sequence>
<feature type="transmembrane region" description="Helical" evidence="5">
    <location>
        <begin position="402"/>
        <end position="420"/>
    </location>
</feature>
<comment type="caution">
    <text evidence="7">The sequence shown here is derived from an EMBL/GenBank/DDBJ whole genome shotgun (WGS) entry which is preliminary data.</text>
</comment>
<feature type="transmembrane region" description="Helical" evidence="5">
    <location>
        <begin position="149"/>
        <end position="169"/>
    </location>
</feature>
<keyword evidence="2 5" id="KW-0812">Transmembrane</keyword>
<feature type="transmembrane region" description="Helical" evidence="5">
    <location>
        <begin position="575"/>
        <end position="598"/>
    </location>
</feature>
<evidence type="ECO:0000256" key="2">
    <source>
        <dbReference type="ARBA" id="ARBA00022692"/>
    </source>
</evidence>
<feature type="transmembrane region" description="Helical" evidence="5">
    <location>
        <begin position="656"/>
        <end position="674"/>
    </location>
</feature>
<dbReference type="OrthoDB" id="40134at2759"/>
<accession>A0A2P4X8I3</accession>
<feature type="transmembrane region" description="Helical" evidence="5">
    <location>
        <begin position="619"/>
        <end position="644"/>
    </location>
</feature>
<feature type="transmembrane region" description="Helical" evidence="5">
    <location>
        <begin position="681"/>
        <end position="702"/>
    </location>
</feature>
<feature type="transmembrane region" description="Helical" evidence="5">
    <location>
        <begin position="273"/>
        <end position="295"/>
    </location>
</feature>
<feature type="transmembrane region" description="Helical" evidence="5">
    <location>
        <begin position="12"/>
        <end position="31"/>
    </location>
</feature>
<feature type="non-terminal residue" evidence="7">
    <location>
        <position position="801"/>
    </location>
</feature>
<evidence type="ECO:0000256" key="4">
    <source>
        <dbReference type="ARBA" id="ARBA00023136"/>
    </source>
</evidence>
<keyword evidence="8" id="KW-1185">Reference proteome</keyword>
<dbReference type="Proteomes" id="UP000237271">
    <property type="component" value="Unassembled WGS sequence"/>
</dbReference>
<feature type="domain" description="Amino acid transporter transmembrane" evidence="6">
    <location>
        <begin position="14"/>
        <end position="447"/>
    </location>
</feature>
<dbReference type="PANTHER" id="PTHR22950:SF349">
    <property type="entry name" value="AMINO ACID TRANSPORTER TRANSMEMBRANE DOMAIN-CONTAINING PROTEIN"/>
    <property type="match status" value="1"/>
</dbReference>
<feature type="transmembrane region" description="Helical" evidence="5">
    <location>
        <begin position="94"/>
        <end position="113"/>
    </location>
</feature>
<feature type="transmembrane region" description="Helical" evidence="5">
    <location>
        <begin position="373"/>
        <end position="390"/>
    </location>
</feature>
<feature type="transmembrane region" description="Helical" evidence="5">
    <location>
        <begin position="432"/>
        <end position="450"/>
    </location>
</feature>
<comment type="subcellular location">
    <subcellularLocation>
        <location evidence="1">Membrane</location>
        <topology evidence="1">Multi-pass membrane protein</topology>
    </subcellularLocation>
</comment>
<dbReference type="GO" id="GO:0005774">
    <property type="term" value="C:vacuolar membrane"/>
    <property type="evidence" value="ECO:0007669"/>
    <property type="project" value="TreeGrafter"/>
</dbReference>
<dbReference type="InterPro" id="IPR013057">
    <property type="entry name" value="AA_transpt_TM"/>
</dbReference>